<sequence>MSSQRMNIPQRGYLCRVRRTQREAGTWKARPSSRSETHWTRIFQYLEGKYLFFGEHLEHLEEKCSFTEKYMKIGSIVGRVSVSSRVAVRS</sequence>
<keyword evidence="3" id="KW-1185">Reference proteome</keyword>
<proteinExistence type="predicted"/>
<dbReference type="KEGG" id="aacx:DEACI_3652"/>
<name>A0A8S0W9S0_9FIRM</name>
<dbReference type="EMBL" id="CDGJ01000003">
    <property type="protein sequence ID" value="CEJ05710.1"/>
    <property type="molecule type" value="Genomic_DNA"/>
</dbReference>
<evidence type="ECO:0000313" key="3">
    <source>
        <dbReference type="Proteomes" id="UP001071230"/>
    </source>
</evidence>
<evidence type="ECO:0000313" key="2">
    <source>
        <dbReference type="EMBL" id="CEJ05710.1"/>
    </source>
</evidence>
<evidence type="ECO:0000313" key="1">
    <source>
        <dbReference type="EMBL" id="CAA7602829.1"/>
    </source>
</evidence>
<reference evidence="1" key="2">
    <citation type="submission" date="2020-01" db="EMBL/GenBank/DDBJ databases">
        <authorList>
            <person name="Hornung B."/>
        </authorList>
    </citation>
    <scope>NUCLEOTIDE SEQUENCE</scope>
    <source>
        <strain evidence="1">PacBioINE</strain>
    </source>
</reference>
<gene>
    <name evidence="2" type="ORF">DEACI_0129</name>
    <name evidence="1" type="ORF">DEACI_3652</name>
</gene>
<dbReference type="EMBL" id="LR746496">
    <property type="protein sequence ID" value="CAA7602829.1"/>
    <property type="molecule type" value="Genomic_DNA"/>
</dbReference>
<accession>A0A8S0W9S0</accession>
<dbReference type="Proteomes" id="UP001071230">
    <property type="component" value="Unassembled WGS sequence"/>
</dbReference>
<organism evidence="1">
    <name type="scientific">Acididesulfobacillus acetoxydans</name>
    <dbReference type="NCBI Taxonomy" id="1561005"/>
    <lineage>
        <taxon>Bacteria</taxon>
        <taxon>Bacillati</taxon>
        <taxon>Bacillota</taxon>
        <taxon>Clostridia</taxon>
        <taxon>Eubacteriales</taxon>
        <taxon>Peptococcaceae</taxon>
        <taxon>Acididesulfobacillus</taxon>
    </lineage>
</organism>
<protein>
    <submittedName>
        <fullName evidence="1">Uncharacterized protein</fullName>
    </submittedName>
</protein>
<dbReference type="AlphaFoldDB" id="A0A8S0W9S0"/>
<dbReference type="Proteomes" id="UP000836597">
    <property type="component" value="Chromosome"/>
</dbReference>
<reference evidence="2" key="1">
    <citation type="submission" date="2014-11" db="EMBL/GenBank/DDBJ databases">
        <authorList>
            <person name="Hornung B.V."/>
        </authorList>
    </citation>
    <scope>NUCLEOTIDE SEQUENCE</scope>
    <source>
        <strain evidence="2">INE</strain>
    </source>
</reference>